<evidence type="ECO:0000313" key="1">
    <source>
        <dbReference type="EMBL" id="ALC21420.1"/>
    </source>
</evidence>
<accession>A0A0M4DS64</accession>
<organism evidence="1">
    <name type="scientific">Streptomyces pristinaespiralis</name>
    <dbReference type="NCBI Taxonomy" id="38300"/>
    <lineage>
        <taxon>Bacteria</taxon>
        <taxon>Bacillati</taxon>
        <taxon>Actinomycetota</taxon>
        <taxon>Actinomycetes</taxon>
        <taxon>Kitasatosporales</taxon>
        <taxon>Streptomycetaceae</taxon>
        <taxon>Streptomyces</taxon>
    </lineage>
</organism>
<reference evidence="1 2" key="1">
    <citation type="submission" date="2015-08" db="EMBL/GenBank/DDBJ databases">
        <title>Genome sequence of the pristinamycin over-producing bacterium Streptomyces pristinaespiralis HCCB10218.</title>
        <authorList>
            <person name="Tian J."/>
            <person name="Yang J."/>
            <person name="Li L."/>
            <person name="Ruan L."/>
            <person name="Wei W."/>
            <person name="Zheng G."/>
            <person name="Wei Z."/>
            <person name="Yang S."/>
            <person name="Ge M."/>
            <person name="Jiang W."/>
            <person name="Lu Y."/>
        </authorList>
    </citation>
    <scope>NUCLEOTIDE SEQUENCE [LARGE SCALE GENOMIC DNA]</scope>
    <source>
        <strain evidence="1 2">HCCB 10218</strain>
    </source>
</reference>
<dbReference type="AlphaFoldDB" id="A0A0M4DS64"/>
<protein>
    <submittedName>
        <fullName evidence="1">Uncharacterized protein</fullName>
    </submittedName>
</protein>
<dbReference type="PATRIC" id="fig|38300.4.peg.3276"/>
<dbReference type="OMA" id="IGATEHE"/>
<dbReference type="Proteomes" id="UP000060513">
    <property type="component" value="Chromosome"/>
</dbReference>
<dbReference type="GeneID" id="97235857"/>
<name>A0A0M4DS64_STRPR</name>
<dbReference type="OrthoDB" id="4333260at2"/>
<dbReference type="RefSeq" id="WP_005313366.1">
    <property type="nucleotide sequence ID" value="NZ_CP011340.1"/>
</dbReference>
<evidence type="ECO:0000313" key="2">
    <source>
        <dbReference type="Proteomes" id="UP000060513"/>
    </source>
</evidence>
<sequence length="172" mass="17466">MSQPVPPSSGNPFAGGDQFAPAPPPAPVRNNFGLGLAAGLGAAVVGALAYGGVMRALASEDGSYTEIGYAALAVGALVGFALGKVGGRNPILPFIGVPLALVAVFFGQLFGFALMISWWSEAAPDPMTVTEILTSNLGDLIEGWKEEAEAMTYVFLGISGFAGYAVTKKVAA</sequence>
<dbReference type="KEGG" id="spri:SPRI_3114"/>
<proteinExistence type="predicted"/>
<gene>
    <name evidence="1" type="ORF">SPRI_3114</name>
</gene>
<dbReference type="EMBL" id="CP011340">
    <property type="protein sequence ID" value="ALC21420.1"/>
    <property type="molecule type" value="Genomic_DNA"/>
</dbReference>
<dbReference type="STRING" id="38300.SPRI_3114"/>